<evidence type="ECO:0000313" key="2">
    <source>
        <dbReference type="EMBL" id="KAG9235921.1"/>
    </source>
</evidence>
<dbReference type="OrthoDB" id="3643at2759"/>
<accession>A0A9P8C8B5</accession>
<gene>
    <name evidence="2" type="ORF">BJ875DRAFT_373228</name>
</gene>
<keyword evidence="3" id="KW-1185">Reference proteome</keyword>
<evidence type="ECO:0000313" key="3">
    <source>
        <dbReference type="Proteomes" id="UP000824998"/>
    </source>
</evidence>
<dbReference type="AlphaFoldDB" id="A0A9P8C8B5"/>
<proteinExistence type="predicted"/>
<name>A0A9P8C8B5_9HELO</name>
<dbReference type="PANTHER" id="PTHR11365">
    <property type="entry name" value="5-OXOPROLINASE RELATED"/>
    <property type="match status" value="1"/>
</dbReference>
<dbReference type="PANTHER" id="PTHR11365:SF2">
    <property type="entry name" value="5-OXOPROLINASE"/>
    <property type="match status" value="1"/>
</dbReference>
<dbReference type="GO" id="GO:0006749">
    <property type="term" value="P:glutathione metabolic process"/>
    <property type="evidence" value="ECO:0007669"/>
    <property type="project" value="TreeGrafter"/>
</dbReference>
<dbReference type="InterPro" id="IPR045079">
    <property type="entry name" value="Oxoprolinase-like"/>
</dbReference>
<dbReference type="EMBL" id="MU251419">
    <property type="protein sequence ID" value="KAG9235921.1"/>
    <property type="molecule type" value="Genomic_DNA"/>
</dbReference>
<organism evidence="2 3">
    <name type="scientific">Amylocarpus encephaloides</name>
    <dbReference type="NCBI Taxonomy" id="45428"/>
    <lineage>
        <taxon>Eukaryota</taxon>
        <taxon>Fungi</taxon>
        <taxon>Dikarya</taxon>
        <taxon>Ascomycota</taxon>
        <taxon>Pezizomycotina</taxon>
        <taxon>Leotiomycetes</taxon>
        <taxon>Helotiales</taxon>
        <taxon>Helotiales incertae sedis</taxon>
        <taxon>Amylocarpus</taxon>
    </lineage>
</organism>
<dbReference type="GO" id="GO:0017168">
    <property type="term" value="F:5-oxoprolinase (ATP-hydrolyzing) activity"/>
    <property type="evidence" value="ECO:0007669"/>
    <property type="project" value="TreeGrafter"/>
</dbReference>
<protein>
    <submittedName>
        <fullName evidence="2">Hydantoinase/oxoprolinase-domain-containing protein</fullName>
    </submittedName>
</protein>
<dbReference type="GO" id="GO:0005829">
    <property type="term" value="C:cytosol"/>
    <property type="evidence" value="ECO:0007669"/>
    <property type="project" value="TreeGrafter"/>
</dbReference>
<comment type="caution">
    <text evidence="2">The sequence shown here is derived from an EMBL/GenBank/DDBJ whole genome shotgun (WGS) entry which is preliminary data.</text>
</comment>
<evidence type="ECO:0000259" key="1">
    <source>
        <dbReference type="Pfam" id="PF01968"/>
    </source>
</evidence>
<dbReference type="Pfam" id="PF01968">
    <property type="entry name" value="Hydantoinase_A"/>
    <property type="match status" value="1"/>
</dbReference>
<dbReference type="Proteomes" id="UP000824998">
    <property type="component" value="Unassembled WGS sequence"/>
</dbReference>
<sequence length="209" mass="22728">MQSDGGLVDFCGNGGLKSVLSGAADAVVGYSQTDWDTERKKAVIGFDTVGTSTGCCRFCASFFPVGYFNFVLTFLIIQITTNLCSVAGRGSMLFWCNDPFAVGPVSTGDHPGQVCYPDGGTLTVMDANLLLGRIVASYFPKILSPNEDQTLGAEINKENREVGRADSSAEQVAPGFSIYSIYSHSSIRKKLRVYRCFRASWNRVRTYGY</sequence>
<feature type="domain" description="Hydantoinase A/oxoprolinase" evidence="1">
    <location>
        <begin position="1"/>
        <end position="160"/>
    </location>
</feature>
<reference evidence="2" key="1">
    <citation type="journal article" date="2021" name="IMA Fungus">
        <title>Genomic characterization of three marine fungi, including Emericellopsis atlantica sp. nov. with signatures of a generalist lifestyle and marine biomass degradation.</title>
        <authorList>
            <person name="Hagestad O.C."/>
            <person name="Hou L."/>
            <person name="Andersen J.H."/>
            <person name="Hansen E.H."/>
            <person name="Altermark B."/>
            <person name="Li C."/>
            <person name="Kuhnert E."/>
            <person name="Cox R.J."/>
            <person name="Crous P.W."/>
            <person name="Spatafora J.W."/>
            <person name="Lail K."/>
            <person name="Amirebrahimi M."/>
            <person name="Lipzen A."/>
            <person name="Pangilinan J."/>
            <person name="Andreopoulos W."/>
            <person name="Hayes R.D."/>
            <person name="Ng V."/>
            <person name="Grigoriev I.V."/>
            <person name="Jackson S.A."/>
            <person name="Sutton T.D.S."/>
            <person name="Dobson A.D.W."/>
            <person name="Rama T."/>
        </authorList>
    </citation>
    <scope>NUCLEOTIDE SEQUENCE</scope>
    <source>
        <strain evidence="2">TRa018bII</strain>
    </source>
</reference>
<dbReference type="InterPro" id="IPR002821">
    <property type="entry name" value="Hydantoinase_A"/>
</dbReference>